<keyword evidence="4" id="KW-0827">Tyrosine biosynthesis</keyword>
<dbReference type="GO" id="GO:0008977">
    <property type="term" value="F:prephenate dehydrogenase (NAD+) activity"/>
    <property type="evidence" value="ECO:0007669"/>
    <property type="project" value="UniProtKB-EC"/>
</dbReference>
<dbReference type="RefSeq" id="WP_286291477.1">
    <property type="nucleotide sequence ID" value="NZ_AP024718.1"/>
</dbReference>
<dbReference type="EMBL" id="AP024718">
    <property type="protein sequence ID" value="BCX89185.1"/>
    <property type="molecule type" value="Genomic_DNA"/>
</dbReference>
<dbReference type="PANTHER" id="PTHR21363:SF0">
    <property type="entry name" value="PREPHENATE DEHYDROGENASE [NADP(+)]"/>
    <property type="match status" value="1"/>
</dbReference>
<dbReference type="Pfam" id="PF02153">
    <property type="entry name" value="PDH_N"/>
    <property type="match status" value="1"/>
</dbReference>
<dbReference type="SUPFAM" id="SSF51735">
    <property type="entry name" value="NAD(P)-binding Rossmann-fold domains"/>
    <property type="match status" value="1"/>
</dbReference>
<dbReference type="Gene3D" id="3.40.50.720">
    <property type="entry name" value="NAD(P)-binding Rossmann-like Domain"/>
    <property type="match status" value="1"/>
</dbReference>
<dbReference type="PANTHER" id="PTHR21363">
    <property type="entry name" value="PREPHENATE DEHYDROGENASE"/>
    <property type="match status" value="1"/>
</dbReference>
<dbReference type="InterPro" id="IPR008927">
    <property type="entry name" value="6-PGluconate_DH-like_C_sf"/>
</dbReference>
<dbReference type="Gene3D" id="1.10.3660.10">
    <property type="entry name" value="6-phosphogluconate dehydrogenase C-terminal like domain"/>
    <property type="match status" value="1"/>
</dbReference>
<dbReference type="GO" id="GO:0070403">
    <property type="term" value="F:NAD+ binding"/>
    <property type="evidence" value="ECO:0007669"/>
    <property type="project" value="InterPro"/>
</dbReference>
<keyword evidence="7" id="KW-0520">NAD</keyword>
<comment type="similarity">
    <text evidence="2">Belongs to the prephenate/arogenate dehydrogenase family.</text>
</comment>
<reference evidence="12" key="1">
    <citation type="journal article" date="2024" name="Int. J. Syst. Evol. Microbiol.">
        <title>Methylomarinovum tepidoasis sp. nov., a moderately thermophilic methanotroph of the family Methylothermaceae isolated from a deep-sea hydrothermal field.</title>
        <authorList>
            <person name="Hirayama H."/>
            <person name="Takaki Y."/>
            <person name="Abe M."/>
            <person name="Miyazaki M."/>
            <person name="Uematsu K."/>
            <person name="Matsui Y."/>
            <person name="Takai K."/>
        </authorList>
    </citation>
    <scope>NUCLEOTIDE SEQUENCE [LARGE SCALE GENOMIC DNA]</scope>
    <source>
        <strain evidence="12">IN45</strain>
    </source>
</reference>
<dbReference type="GO" id="GO:0004665">
    <property type="term" value="F:prephenate dehydrogenase (NADP+) activity"/>
    <property type="evidence" value="ECO:0007669"/>
    <property type="project" value="InterPro"/>
</dbReference>
<evidence type="ECO:0000313" key="12">
    <source>
        <dbReference type="Proteomes" id="UP001321450"/>
    </source>
</evidence>
<dbReference type="FunFam" id="3.40.50.720:FF:000208">
    <property type="entry name" value="Prephenate dehydrogenase"/>
    <property type="match status" value="1"/>
</dbReference>
<organism evidence="11 12">
    <name type="scientific">Methylomarinovum tepidoasis</name>
    <dbReference type="NCBI Taxonomy" id="2840183"/>
    <lineage>
        <taxon>Bacteria</taxon>
        <taxon>Pseudomonadati</taxon>
        <taxon>Pseudomonadota</taxon>
        <taxon>Gammaproteobacteria</taxon>
        <taxon>Methylococcales</taxon>
        <taxon>Methylothermaceae</taxon>
        <taxon>Methylomarinovum</taxon>
    </lineage>
</organism>
<dbReference type="InterPro" id="IPR050812">
    <property type="entry name" value="Preph/Arog_dehydrog"/>
</dbReference>
<evidence type="ECO:0000256" key="3">
    <source>
        <dbReference type="ARBA" id="ARBA00012068"/>
    </source>
</evidence>
<feature type="domain" description="Prephenate/arogenate dehydrogenase" evidence="10">
    <location>
        <begin position="3"/>
        <end position="288"/>
    </location>
</feature>
<dbReference type="Pfam" id="PF20463">
    <property type="entry name" value="PDH_C"/>
    <property type="match status" value="1"/>
</dbReference>
<gene>
    <name evidence="11" type="ORF">MIN45_P1555</name>
</gene>
<keyword evidence="6 11" id="KW-0560">Oxidoreductase</keyword>
<evidence type="ECO:0000256" key="5">
    <source>
        <dbReference type="ARBA" id="ARBA00022605"/>
    </source>
</evidence>
<comment type="catalytic activity">
    <reaction evidence="9">
        <text>prephenate + NAD(+) = 3-(4-hydroxyphenyl)pyruvate + CO2 + NADH</text>
        <dbReference type="Rhea" id="RHEA:13869"/>
        <dbReference type="ChEBI" id="CHEBI:16526"/>
        <dbReference type="ChEBI" id="CHEBI:29934"/>
        <dbReference type="ChEBI" id="CHEBI:36242"/>
        <dbReference type="ChEBI" id="CHEBI:57540"/>
        <dbReference type="ChEBI" id="CHEBI:57945"/>
        <dbReference type="EC" id="1.3.1.12"/>
    </reaction>
</comment>
<evidence type="ECO:0000313" key="11">
    <source>
        <dbReference type="EMBL" id="BCX89185.1"/>
    </source>
</evidence>
<proteinExistence type="inferred from homology"/>
<evidence type="ECO:0000256" key="1">
    <source>
        <dbReference type="ARBA" id="ARBA00005067"/>
    </source>
</evidence>
<evidence type="ECO:0000256" key="4">
    <source>
        <dbReference type="ARBA" id="ARBA00022498"/>
    </source>
</evidence>
<comment type="pathway">
    <text evidence="1">Amino-acid biosynthesis; L-tyrosine biosynthesis; (4-hydroxyphenyl)pyruvate from prephenate (NAD(+) route): step 1/1.</text>
</comment>
<dbReference type="EC" id="1.3.1.12" evidence="3"/>
<evidence type="ECO:0000256" key="9">
    <source>
        <dbReference type="ARBA" id="ARBA00049260"/>
    </source>
</evidence>
<accession>A0AAU9CWW6</accession>
<evidence type="ECO:0000256" key="6">
    <source>
        <dbReference type="ARBA" id="ARBA00023002"/>
    </source>
</evidence>
<keyword evidence="5" id="KW-0028">Amino-acid biosynthesis</keyword>
<evidence type="ECO:0000259" key="10">
    <source>
        <dbReference type="PROSITE" id="PS51176"/>
    </source>
</evidence>
<evidence type="ECO:0000256" key="2">
    <source>
        <dbReference type="ARBA" id="ARBA00007964"/>
    </source>
</evidence>
<dbReference type="KEGG" id="meiy:MIN45_P1555"/>
<keyword evidence="8" id="KW-0057">Aromatic amino acid biosynthesis</keyword>
<keyword evidence="12" id="KW-1185">Reference proteome</keyword>
<dbReference type="InterPro" id="IPR046825">
    <property type="entry name" value="PDH_C"/>
</dbReference>
<dbReference type="GO" id="GO:0006571">
    <property type="term" value="P:tyrosine biosynthetic process"/>
    <property type="evidence" value="ECO:0007669"/>
    <property type="project" value="UniProtKB-KW"/>
</dbReference>
<sequence>MIQRLCVIGIGLIGGSVALAARAQGLCREVVAADREEEALRQAEKCGVIDRGYRDLSEAARGADAVVIATPVGRMTAVFEALKPVWSTRAFYTDVGSTKASVVQAAESVFGRVPENFVPAHPIAGRELSGVAAALADLFTGKKVILTPLPHTDVRVLERVRVFWQRLGAEVHDMSVAHHDHVLAATSHLPHVIAYCLTHLLGRKDEKDEIFQYAAGGFRDFSRIAGSCPVMWADICLANRDEILKLLRQFEGELQRFDELLSRGDRQAIHDYFAEARTARQRFLDRHS</sequence>
<dbReference type="SUPFAM" id="SSF48179">
    <property type="entry name" value="6-phosphogluconate dehydrogenase C-terminal domain-like"/>
    <property type="match status" value="1"/>
</dbReference>
<dbReference type="AlphaFoldDB" id="A0AAU9CWW6"/>
<dbReference type="InterPro" id="IPR036291">
    <property type="entry name" value="NAD(P)-bd_dom_sf"/>
</dbReference>
<dbReference type="PROSITE" id="PS51176">
    <property type="entry name" value="PDH_ADH"/>
    <property type="match status" value="1"/>
</dbReference>
<evidence type="ECO:0000256" key="8">
    <source>
        <dbReference type="ARBA" id="ARBA00023141"/>
    </source>
</evidence>
<dbReference type="InterPro" id="IPR003099">
    <property type="entry name" value="Prephen_DH"/>
</dbReference>
<name>A0AAU9CWW6_9GAMM</name>
<dbReference type="InterPro" id="IPR046826">
    <property type="entry name" value="PDH_N"/>
</dbReference>
<evidence type="ECO:0000256" key="7">
    <source>
        <dbReference type="ARBA" id="ARBA00023027"/>
    </source>
</evidence>
<protein>
    <recommendedName>
        <fullName evidence="3">prephenate dehydrogenase</fullName>
        <ecNumber evidence="3">1.3.1.12</ecNumber>
    </recommendedName>
</protein>
<dbReference type="FunFam" id="1.10.3660.10:FF:000003">
    <property type="entry name" value="Prephenate dehydrogenase"/>
    <property type="match status" value="1"/>
</dbReference>
<dbReference type="Proteomes" id="UP001321450">
    <property type="component" value="Chromosome"/>
</dbReference>